<keyword evidence="1" id="KW-0472">Membrane</keyword>
<proteinExistence type="predicted"/>
<evidence type="ECO:0000256" key="1">
    <source>
        <dbReference type="SAM" id="Phobius"/>
    </source>
</evidence>
<evidence type="ECO:0000313" key="3">
    <source>
        <dbReference type="Proteomes" id="UP000290189"/>
    </source>
</evidence>
<dbReference type="EMBL" id="OVEO01000002">
    <property type="protein sequence ID" value="SPQ94151.1"/>
    <property type="molecule type" value="Genomic_DNA"/>
</dbReference>
<dbReference type="AlphaFoldDB" id="A0A3P3Y1Z5"/>
<gene>
    <name evidence="2" type="ORF">PLBR_LOCUS1366</name>
</gene>
<feature type="transmembrane region" description="Helical" evidence="1">
    <location>
        <begin position="77"/>
        <end position="107"/>
    </location>
</feature>
<name>A0A3P3Y1Z5_PLABS</name>
<evidence type="ECO:0000313" key="2">
    <source>
        <dbReference type="EMBL" id="SPQ94151.1"/>
    </source>
</evidence>
<dbReference type="Proteomes" id="UP000290189">
    <property type="component" value="Unassembled WGS sequence"/>
</dbReference>
<sequence length="253" mass="28572">MPRTDRGLLRLCRWFCATRVSGSAYDELDASWNSGKRHAQIKGCERANITDPSQYDIQLGLAGDVTMLSESPAAGHCLAVLLFKIVLVCMALVILHIWVFFLIPLYIVAVDKTLVAINATLSIISQWDESLRLFINDDRALQSLTFPPHKPERATRALRGRIIIEWALDEVVPWITVSALACGVLLLLVAPWRWSDVFVTDRQRMVSLGSRVSRILARAVPPSLYRHHIELDALLAAWRDACDAWEHTLQHEQ</sequence>
<protein>
    <submittedName>
        <fullName evidence="2">Uncharacterized protein</fullName>
    </submittedName>
</protein>
<reference evidence="2 3" key="1">
    <citation type="submission" date="2018-03" db="EMBL/GenBank/DDBJ databases">
        <authorList>
            <person name="Fogelqvist J."/>
        </authorList>
    </citation>
    <scope>NUCLEOTIDE SEQUENCE [LARGE SCALE GENOMIC DNA]</scope>
</reference>
<geneLocation type="mitochondrion" evidence="2"/>
<keyword evidence="2" id="KW-0496">Mitochondrion</keyword>
<feature type="transmembrane region" description="Helical" evidence="1">
    <location>
        <begin position="171"/>
        <end position="194"/>
    </location>
</feature>
<accession>A0A3P3Y1Z5</accession>
<keyword evidence="1" id="KW-0812">Transmembrane</keyword>
<keyword evidence="1" id="KW-1133">Transmembrane helix</keyword>
<organism evidence="2 3">
    <name type="scientific">Plasmodiophora brassicae</name>
    <name type="common">Clubroot disease agent</name>
    <dbReference type="NCBI Taxonomy" id="37360"/>
    <lineage>
        <taxon>Eukaryota</taxon>
        <taxon>Sar</taxon>
        <taxon>Rhizaria</taxon>
        <taxon>Endomyxa</taxon>
        <taxon>Phytomyxea</taxon>
        <taxon>Plasmodiophorida</taxon>
        <taxon>Plasmodiophoridae</taxon>
        <taxon>Plasmodiophora</taxon>
    </lineage>
</organism>